<gene>
    <name evidence="8" type="ORF">Asppvi_009945</name>
</gene>
<comment type="caution">
    <text evidence="8">The sequence shown here is derived from an EMBL/GenBank/DDBJ whole genome shotgun (WGS) entry which is preliminary data.</text>
</comment>
<evidence type="ECO:0000256" key="7">
    <source>
        <dbReference type="RuleBase" id="RU000461"/>
    </source>
</evidence>
<sequence length="455" mass="51209">MPNPGLIRFKEFSSRPNLIVTSPEALVEVLSTRANDYVKPDGLRNFVARILGFGLLLSEGDVHKVQRRASQGFFKPQVLRLTYPVLWEKAKEMVRSLEQGIEEQSKQTKSMGNAGNFLLSELSRDITMDFIGLSTMGHDLKSFEDNPDKVVDNFSELTDPSLLQMVFLVLSVKVPEWMTDPFRWALDPSRLTAKRALRTFGERMVKERKALLALNPQASRGNLLDVLIGQGIFSDEELADQLVTILGAGHDTSASTLVWCCYELCRRPDIQQQLRTEIRGAIPSLLDTDAASWKTLESMPLLNAIIHEVLRLHPSVPMFTREAIKDTSILNYPIPKGTRVVICPRALNRLPEFWGEDADKFVPDRWIDTDESGERTLNGLGGAPTKYAHITFSHGNRSCIGKPIAFIQVRCALAAIFGRFNVELVDEEIPYQPPSFITMKPLESVPFRLTKVEGW</sequence>
<name>A0A9P3BGV2_9EURO</name>
<dbReference type="GO" id="GO:0005506">
    <property type="term" value="F:iron ion binding"/>
    <property type="evidence" value="ECO:0007669"/>
    <property type="project" value="InterPro"/>
</dbReference>
<keyword evidence="4 7" id="KW-0560">Oxidoreductase</keyword>
<comment type="similarity">
    <text evidence="2 7">Belongs to the cytochrome P450 family.</text>
</comment>
<dbReference type="EMBL" id="BHVY01000007">
    <property type="protein sequence ID" value="GIJ90980.1"/>
    <property type="molecule type" value="Genomic_DNA"/>
</dbReference>
<dbReference type="CDD" id="cd11069">
    <property type="entry name" value="CYP_FUM15-like"/>
    <property type="match status" value="1"/>
</dbReference>
<dbReference type="InterPro" id="IPR050121">
    <property type="entry name" value="Cytochrome_P450_monoxygenase"/>
</dbReference>
<dbReference type="PROSITE" id="PS00086">
    <property type="entry name" value="CYTOCHROME_P450"/>
    <property type="match status" value="1"/>
</dbReference>
<dbReference type="GeneID" id="67008555"/>
<dbReference type="InterPro" id="IPR036396">
    <property type="entry name" value="Cyt_P450_sf"/>
</dbReference>
<dbReference type="PRINTS" id="PR00463">
    <property type="entry name" value="EP450I"/>
</dbReference>
<dbReference type="InterPro" id="IPR017972">
    <property type="entry name" value="Cyt_P450_CS"/>
</dbReference>
<dbReference type="GO" id="GO:0020037">
    <property type="term" value="F:heme binding"/>
    <property type="evidence" value="ECO:0007669"/>
    <property type="project" value="InterPro"/>
</dbReference>
<protein>
    <recommendedName>
        <fullName evidence="10">Cytochrome P450</fullName>
    </recommendedName>
</protein>
<dbReference type="GO" id="GO:0016705">
    <property type="term" value="F:oxidoreductase activity, acting on paired donors, with incorporation or reduction of molecular oxygen"/>
    <property type="evidence" value="ECO:0007669"/>
    <property type="project" value="InterPro"/>
</dbReference>
<dbReference type="GO" id="GO:0004497">
    <property type="term" value="F:monooxygenase activity"/>
    <property type="evidence" value="ECO:0007669"/>
    <property type="project" value="UniProtKB-KW"/>
</dbReference>
<evidence type="ECO:0000313" key="8">
    <source>
        <dbReference type="EMBL" id="GIJ90980.1"/>
    </source>
</evidence>
<feature type="binding site" description="axial binding residue" evidence="6">
    <location>
        <position position="399"/>
    </location>
    <ligand>
        <name>heme</name>
        <dbReference type="ChEBI" id="CHEBI:30413"/>
    </ligand>
    <ligandPart>
        <name>Fe</name>
        <dbReference type="ChEBI" id="CHEBI:18248"/>
    </ligandPart>
</feature>
<evidence type="ECO:0000256" key="6">
    <source>
        <dbReference type="PIRSR" id="PIRSR602401-1"/>
    </source>
</evidence>
<comment type="cofactor">
    <cofactor evidence="1 6">
        <name>heme</name>
        <dbReference type="ChEBI" id="CHEBI:30413"/>
    </cofactor>
</comment>
<keyword evidence="5 6" id="KW-0408">Iron</keyword>
<dbReference type="OrthoDB" id="1470350at2759"/>
<dbReference type="PRINTS" id="PR00385">
    <property type="entry name" value="P450"/>
</dbReference>
<dbReference type="InterPro" id="IPR001128">
    <property type="entry name" value="Cyt_P450"/>
</dbReference>
<dbReference type="SUPFAM" id="SSF48264">
    <property type="entry name" value="Cytochrome P450"/>
    <property type="match status" value="1"/>
</dbReference>
<keyword evidence="7" id="KW-0503">Monooxygenase</keyword>
<dbReference type="GO" id="GO:0044283">
    <property type="term" value="P:small molecule biosynthetic process"/>
    <property type="evidence" value="ECO:0007669"/>
    <property type="project" value="UniProtKB-ARBA"/>
</dbReference>
<evidence type="ECO:0000256" key="2">
    <source>
        <dbReference type="ARBA" id="ARBA00010617"/>
    </source>
</evidence>
<evidence type="ECO:0008006" key="10">
    <source>
        <dbReference type="Google" id="ProtNLM"/>
    </source>
</evidence>
<evidence type="ECO:0000313" key="9">
    <source>
        <dbReference type="Proteomes" id="UP001043456"/>
    </source>
</evidence>
<dbReference type="Gene3D" id="1.10.630.10">
    <property type="entry name" value="Cytochrome P450"/>
    <property type="match status" value="1"/>
</dbReference>
<dbReference type="PANTHER" id="PTHR24305:SF166">
    <property type="entry name" value="CYTOCHROME P450 12A4, MITOCHONDRIAL-RELATED"/>
    <property type="match status" value="1"/>
</dbReference>
<keyword evidence="6 7" id="KW-0349">Heme</keyword>
<dbReference type="PANTHER" id="PTHR24305">
    <property type="entry name" value="CYTOCHROME P450"/>
    <property type="match status" value="1"/>
</dbReference>
<accession>A0A9P3BGV2</accession>
<evidence type="ECO:0000256" key="5">
    <source>
        <dbReference type="ARBA" id="ARBA00023004"/>
    </source>
</evidence>
<dbReference type="Proteomes" id="UP001043456">
    <property type="component" value="Unassembled WGS sequence"/>
</dbReference>
<dbReference type="InterPro" id="IPR002401">
    <property type="entry name" value="Cyt_P450_E_grp-I"/>
</dbReference>
<proteinExistence type="inferred from homology"/>
<dbReference type="Pfam" id="PF00067">
    <property type="entry name" value="p450"/>
    <property type="match status" value="1"/>
</dbReference>
<dbReference type="AlphaFoldDB" id="A0A9P3BGV2"/>
<reference evidence="8 9" key="1">
    <citation type="submission" date="2018-10" db="EMBL/GenBank/DDBJ databases">
        <title>Pan-genome distribution and transcriptional activeness of fungal secondary metabolism genes in Aspergillus section Fumigati.</title>
        <authorList>
            <person name="Takahashi H."/>
            <person name="Umemura M."/>
            <person name="Ninomiya A."/>
            <person name="Kusuya Y."/>
            <person name="Urayama S."/>
            <person name="Shimizu M."/>
            <person name="Watanabe A."/>
            <person name="Kamei K."/>
            <person name="Yaguchi T."/>
            <person name="Hagiwara D."/>
        </authorList>
    </citation>
    <scope>NUCLEOTIDE SEQUENCE [LARGE SCALE GENOMIC DNA]</scope>
    <source>
        <strain evidence="8 9">IFM 55266</strain>
    </source>
</reference>
<keyword evidence="3 6" id="KW-0479">Metal-binding</keyword>
<keyword evidence="9" id="KW-1185">Reference proteome</keyword>
<evidence type="ECO:0000256" key="1">
    <source>
        <dbReference type="ARBA" id="ARBA00001971"/>
    </source>
</evidence>
<organism evidence="8 9">
    <name type="scientific">Aspergillus pseudoviridinutans</name>
    <dbReference type="NCBI Taxonomy" id="1517512"/>
    <lineage>
        <taxon>Eukaryota</taxon>
        <taxon>Fungi</taxon>
        <taxon>Dikarya</taxon>
        <taxon>Ascomycota</taxon>
        <taxon>Pezizomycotina</taxon>
        <taxon>Eurotiomycetes</taxon>
        <taxon>Eurotiomycetidae</taxon>
        <taxon>Eurotiales</taxon>
        <taxon>Aspergillaceae</taxon>
        <taxon>Aspergillus</taxon>
        <taxon>Aspergillus subgen. Fumigati</taxon>
    </lineage>
</organism>
<evidence type="ECO:0000256" key="3">
    <source>
        <dbReference type="ARBA" id="ARBA00022723"/>
    </source>
</evidence>
<dbReference type="RefSeq" id="XP_043161726.1">
    <property type="nucleotide sequence ID" value="XM_043305791.1"/>
</dbReference>
<evidence type="ECO:0000256" key="4">
    <source>
        <dbReference type="ARBA" id="ARBA00023002"/>
    </source>
</evidence>